<evidence type="ECO:0000256" key="1">
    <source>
        <dbReference type="ARBA" id="ARBA00001933"/>
    </source>
</evidence>
<proteinExistence type="inferred from homology"/>
<dbReference type="InterPro" id="IPR004838">
    <property type="entry name" value="NHTrfase_class1_PyrdxlP-BS"/>
</dbReference>
<dbReference type="Proteomes" id="UP001164746">
    <property type="component" value="Chromosome 5"/>
</dbReference>
<feature type="domain" description="Aminotransferase class I/classII large" evidence="6">
    <location>
        <begin position="48"/>
        <end position="341"/>
    </location>
</feature>
<reference evidence="7" key="1">
    <citation type="submission" date="2022-11" db="EMBL/GenBank/DDBJ databases">
        <title>Centuries of genome instability and evolution in soft-shell clam transmissible cancer (bioRxiv).</title>
        <authorList>
            <person name="Hart S.F.M."/>
            <person name="Yonemitsu M.A."/>
            <person name="Giersch R.M."/>
            <person name="Beal B.F."/>
            <person name="Arriagada G."/>
            <person name="Davis B.W."/>
            <person name="Ostrander E.A."/>
            <person name="Goff S.P."/>
            <person name="Metzger M.J."/>
        </authorList>
    </citation>
    <scope>NUCLEOTIDE SEQUENCE</scope>
    <source>
        <strain evidence="7">MELC-2E11</strain>
        <tissue evidence="7">Siphon/mantle</tissue>
    </source>
</reference>
<dbReference type="CDD" id="cd00609">
    <property type="entry name" value="AAT_like"/>
    <property type="match status" value="1"/>
</dbReference>
<evidence type="ECO:0000256" key="4">
    <source>
        <dbReference type="ARBA" id="ARBA00022679"/>
    </source>
</evidence>
<dbReference type="PANTHER" id="PTHR46383">
    <property type="entry name" value="ASPARTATE AMINOTRANSFERASE"/>
    <property type="match status" value="1"/>
</dbReference>
<dbReference type="PROSITE" id="PS00105">
    <property type="entry name" value="AA_TRANSFER_CLASS_1"/>
    <property type="match status" value="1"/>
</dbReference>
<dbReference type="Pfam" id="PF00155">
    <property type="entry name" value="Aminotran_1_2"/>
    <property type="match status" value="1"/>
</dbReference>
<dbReference type="InterPro" id="IPR004839">
    <property type="entry name" value="Aminotransferase_I/II_large"/>
</dbReference>
<dbReference type="SUPFAM" id="SSF53383">
    <property type="entry name" value="PLP-dependent transferases"/>
    <property type="match status" value="1"/>
</dbReference>
<organism evidence="7 8">
    <name type="scientific">Mya arenaria</name>
    <name type="common">Soft-shell clam</name>
    <dbReference type="NCBI Taxonomy" id="6604"/>
    <lineage>
        <taxon>Eukaryota</taxon>
        <taxon>Metazoa</taxon>
        <taxon>Spiralia</taxon>
        <taxon>Lophotrochozoa</taxon>
        <taxon>Mollusca</taxon>
        <taxon>Bivalvia</taxon>
        <taxon>Autobranchia</taxon>
        <taxon>Heteroconchia</taxon>
        <taxon>Euheterodonta</taxon>
        <taxon>Imparidentia</taxon>
        <taxon>Neoheterodontei</taxon>
        <taxon>Myida</taxon>
        <taxon>Myoidea</taxon>
        <taxon>Myidae</taxon>
        <taxon>Mya</taxon>
    </lineage>
</organism>
<comment type="cofactor">
    <cofactor evidence="1">
        <name>pyridoxal 5'-phosphate</name>
        <dbReference type="ChEBI" id="CHEBI:597326"/>
    </cofactor>
</comment>
<keyword evidence="8" id="KW-1185">Reference proteome</keyword>
<evidence type="ECO:0000313" key="7">
    <source>
        <dbReference type="EMBL" id="WAR05248.1"/>
    </source>
</evidence>
<dbReference type="Gene3D" id="3.40.640.10">
    <property type="entry name" value="Type I PLP-dependent aspartate aminotransferase-like (Major domain)"/>
    <property type="match status" value="1"/>
</dbReference>
<evidence type="ECO:0000313" key="8">
    <source>
        <dbReference type="Proteomes" id="UP001164746"/>
    </source>
</evidence>
<protein>
    <submittedName>
        <fullName evidence="7">AAT1-like protein</fullName>
    </submittedName>
</protein>
<dbReference type="EMBL" id="CP111016">
    <property type="protein sequence ID" value="WAR05248.1"/>
    <property type="molecule type" value="Genomic_DNA"/>
</dbReference>
<dbReference type="Gene3D" id="3.90.1150.10">
    <property type="entry name" value="Aspartate Aminotransferase, domain 1"/>
    <property type="match status" value="1"/>
</dbReference>
<evidence type="ECO:0000256" key="5">
    <source>
        <dbReference type="ARBA" id="ARBA00022898"/>
    </source>
</evidence>
<comment type="similarity">
    <text evidence="2">Belongs to the class-I pyridoxal-phosphate-dependent aminotransferase family.</text>
</comment>
<gene>
    <name evidence="7" type="ORF">MAR_020617</name>
</gene>
<dbReference type="InterPro" id="IPR050596">
    <property type="entry name" value="AspAT/PAT-like"/>
</dbReference>
<sequence length="443" mass="49162">MALQIDIGRKSLVRDTLENYSAASNLMHNERVRELMAAGDTIYHFGFGQAPFPLMDKAADRLRKFADRSAYLPVAGIKELRDAICDFHKLHDDIDRSADDVIVGPGSKELIFLLMNIFHGDVLVISPSWTSYKPQVQLSGHKPHVITACQADDWKITPQLVKNFLQTRDLSPVKLLIFNNPDNPTGTMYNKPELEALSEVFRSNGILVLADEIYARLTYGGNFTSMAKVYPEGTILCSGMSKWASMGGWRLGYHIYPPGLAALKEAVRSAASHTYTSVAAPMQYAMTEVLQDTETCRQYQQHTTRIMAAVAKYCHSELTAVGVTAVQPKGGYYIFPNFEVIREQLRRRDVTSCEQMVNTIFCETAVSLMAGGPGFLRPEDELTVRLCFVHFDGAKALAESERLETGRLGKEVAVGVKTSNLLKQSSWGEAELTKPSSHVLAVT</sequence>
<evidence type="ECO:0000256" key="2">
    <source>
        <dbReference type="ARBA" id="ARBA00007441"/>
    </source>
</evidence>
<accession>A0ABY7E5H6</accession>
<keyword evidence="3" id="KW-0032">Aminotransferase</keyword>
<keyword evidence="4" id="KW-0808">Transferase</keyword>
<dbReference type="InterPro" id="IPR015421">
    <property type="entry name" value="PyrdxlP-dep_Trfase_major"/>
</dbReference>
<dbReference type="PANTHER" id="PTHR46383:SF1">
    <property type="entry name" value="ASPARTATE AMINOTRANSFERASE"/>
    <property type="match status" value="1"/>
</dbReference>
<dbReference type="InterPro" id="IPR015422">
    <property type="entry name" value="PyrdxlP-dep_Trfase_small"/>
</dbReference>
<evidence type="ECO:0000256" key="3">
    <source>
        <dbReference type="ARBA" id="ARBA00022576"/>
    </source>
</evidence>
<name>A0ABY7E5H6_MYAAR</name>
<keyword evidence="5" id="KW-0663">Pyridoxal phosphate</keyword>
<evidence type="ECO:0000259" key="6">
    <source>
        <dbReference type="Pfam" id="PF00155"/>
    </source>
</evidence>
<dbReference type="InterPro" id="IPR015424">
    <property type="entry name" value="PyrdxlP-dep_Trfase"/>
</dbReference>